<proteinExistence type="predicted"/>
<evidence type="ECO:0000313" key="4">
    <source>
        <dbReference type="Proteomes" id="UP001198182"/>
    </source>
</evidence>
<dbReference type="PANTHER" id="PTHR28008">
    <property type="entry name" value="DOMAIN PROTEIN, PUTATIVE (AFU_ORTHOLOGUE AFUA_3G10980)-RELATED"/>
    <property type="match status" value="1"/>
</dbReference>
<dbReference type="Proteomes" id="UP001198182">
    <property type="component" value="Unassembled WGS sequence"/>
</dbReference>
<dbReference type="InterPro" id="IPR016747">
    <property type="entry name" value="Phosphotransbutyrylase"/>
</dbReference>
<dbReference type="NCBIfam" id="NF037970">
    <property type="entry name" value="vanZ_1"/>
    <property type="match status" value="1"/>
</dbReference>
<sequence>MRNQHLFGGGNQFRLLFCFLTLLWMSLIFLFSSQPGEESTEVSTWVGRGIGRIFVPGFQDAAPSAQEAWALQIDFYVRKGAHFSVYLVLGMLLTASFLTFRPAAQLRTRILIPFALGVLYAASDEFHQLFVPGRSGQVRDVCIDSSGVMIGILLLTLVLHCARRLRRTC</sequence>
<dbReference type="PIRSF" id="PIRSF019083">
    <property type="entry name" value="UCP019083_VanZ"/>
    <property type="match status" value="1"/>
</dbReference>
<dbReference type="InterPro" id="IPR006976">
    <property type="entry name" value="VanZ-like"/>
</dbReference>
<evidence type="ECO:0000259" key="2">
    <source>
        <dbReference type="Pfam" id="PF04892"/>
    </source>
</evidence>
<reference evidence="3" key="1">
    <citation type="submission" date="2021-10" db="EMBL/GenBank/DDBJ databases">
        <title>Anaerobic single-cell dispensing facilitates the cultivation of human gut bacteria.</title>
        <authorList>
            <person name="Afrizal A."/>
        </authorList>
    </citation>
    <scope>NUCLEOTIDE SEQUENCE</scope>
    <source>
        <strain evidence="3">CLA-AA-H215</strain>
    </source>
</reference>
<protein>
    <submittedName>
        <fullName evidence="3">VanZ family protein</fullName>
    </submittedName>
</protein>
<feature type="transmembrane region" description="Helical" evidence="1">
    <location>
        <begin position="12"/>
        <end position="31"/>
    </location>
</feature>
<organism evidence="3 4">
    <name type="scientific">Hominifimenecus microfluidus</name>
    <dbReference type="NCBI Taxonomy" id="2885348"/>
    <lineage>
        <taxon>Bacteria</taxon>
        <taxon>Bacillati</taxon>
        <taxon>Bacillota</taxon>
        <taxon>Clostridia</taxon>
        <taxon>Lachnospirales</taxon>
        <taxon>Lachnospiraceae</taxon>
        <taxon>Hominifimenecus</taxon>
    </lineage>
</organism>
<feature type="transmembrane region" description="Helical" evidence="1">
    <location>
        <begin position="143"/>
        <end position="162"/>
    </location>
</feature>
<keyword evidence="1" id="KW-1133">Transmembrane helix</keyword>
<gene>
    <name evidence="3" type="ORF">LKD81_03190</name>
</gene>
<feature type="transmembrane region" description="Helical" evidence="1">
    <location>
        <begin position="81"/>
        <end position="99"/>
    </location>
</feature>
<dbReference type="RefSeq" id="WP_308452744.1">
    <property type="nucleotide sequence ID" value="NZ_JAJEQR010000007.1"/>
</dbReference>
<dbReference type="EMBL" id="JAJEQR010000007">
    <property type="protein sequence ID" value="MCC2230009.1"/>
    <property type="molecule type" value="Genomic_DNA"/>
</dbReference>
<evidence type="ECO:0000256" key="1">
    <source>
        <dbReference type="SAM" id="Phobius"/>
    </source>
</evidence>
<dbReference type="PANTHER" id="PTHR28008:SF1">
    <property type="entry name" value="DOMAIN PROTEIN, PUTATIVE (AFU_ORTHOLOGUE AFUA_3G10980)-RELATED"/>
    <property type="match status" value="1"/>
</dbReference>
<keyword evidence="1" id="KW-0812">Transmembrane</keyword>
<keyword evidence="1" id="KW-0472">Membrane</keyword>
<comment type="caution">
    <text evidence="3">The sequence shown here is derived from an EMBL/GenBank/DDBJ whole genome shotgun (WGS) entry which is preliminary data.</text>
</comment>
<dbReference type="AlphaFoldDB" id="A0AAE3E8A7"/>
<dbReference type="Pfam" id="PF04892">
    <property type="entry name" value="VanZ"/>
    <property type="match status" value="1"/>
</dbReference>
<name>A0AAE3E8A7_9FIRM</name>
<accession>A0AAE3E8A7</accession>
<feature type="transmembrane region" description="Helical" evidence="1">
    <location>
        <begin position="106"/>
        <end position="123"/>
    </location>
</feature>
<keyword evidence="4" id="KW-1185">Reference proteome</keyword>
<evidence type="ECO:0000313" key="3">
    <source>
        <dbReference type="EMBL" id="MCC2230009.1"/>
    </source>
</evidence>
<feature type="domain" description="VanZ-like" evidence="2">
    <location>
        <begin position="17"/>
        <end position="157"/>
    </location>
</feature>